<evidence type="ECO:0000256" key="3">
    <source>
        <dbReference type="ARBA" id="ARBA00022692"/>
    </source>
</evidence>
<name>A0A7M7NXM0_STRPU</name>
<reference evidence="13" key="1">
    <citation type="submission" date="2015-02" db="EMBL/GenBank/DDBJ databases">
        <title>Genome sequencing for Strongylocentrotus purpuratus.</title>
        <authorList>
            <person name="Murali S."/>
            <person name="Liu Y."/>
            <person name="Vee V."/>
            <person name="English A."/>
            <person name="Wang M."/>
            <person name="Skinner E."/>
            <person name="Han Y."/>
            <person name="Muzny D.M."/>
            <person name="Worley K.C."/>
            <person name="Gibbs R.A."/>
        </authorList>
    </citation>
    <scope>NUCLEOTIDE SEQUENCE</scope>
</reference>
<feature type="compositionally biased region" description="Polar residues" evidence="9">
    <location>
        <begin position="769"/>
        <end position="779"/>
    </location>
</feature>
<keyword evidence="6 10" id="KW-0472">Membrane</keyword>
<evidence type="ECO:0000256" key="5">
    <source>
        <dbReference type="ARBA" id="ARBA00023040"/>
    </source>
</evidence>
<dbReference type="PANTHER" id="PTHR24247">
    <property type="entry name" value="5-HYDROXYTRYPTAMINE RECEPTOR"/>
    <property type="match status" value="1"/>
</dbReference>
<dbReference type="SUPFAM" id="SSF81321">
    <property type="entry name" value="Family A G protein-coupled receptor-like"/>
    <property type="match status" value="1"/>
</dbReference>
<proteinExistence type="predicted"/>
<dbReference type="InterPro" id="IPR000276">
    <property type="entry name" value="GPCR_Rhodpsn"/>
</dbReference>
<feature type="compositionally biased region" description="Basic and acidic residues" evidence="9">
    <location>
        <begin position="676"/>
        <end position="701"/>
    </location>
</feature>
<dbReference type="GO" id="GO:0004969">
    <property type="term" value="F:histamine receptor activity"/>
    <property type="evidence" value="ECO:0000318"/>
    <property type="project" value="GO_Central"/>
</dbReference>
<evidence type="ECO:0000259" key="11">
    <source>
        <dbReference type="PROSITE" id="PS50262"/>
    </source>
</evidence>
<evidence type="ECO:0000256" key="9">
    <source>
        <dbReference type="SAM" id="MobiDB-lite"/>
    </source>
</evidence>
<dbReference type="EnsemblMetazoa" id="XM_030986330">
    <property type="protein sequence ID" value="XP_030842190"/>
    <property type="gene ID" value="LOC100889969"/>
</dbReference>
<dbReference type="GO" id="GO:0007268">
    <property type="term" value="P:chemical synaptic transmission"/>
    <property type="evidence" value="ECO:0000318"/>
    <property type="project" value="GO_Central"/>
</dbReference>
<evidence type="ECO:0000313" key="13">
    <source>
        <dbReference type="Proteomes" id="UP000007110"/>
    </source>
</evidence>
<evidence type="ECO:0000256" key="1">
    <source>
        <dbReference type="ARBA" id="ARBA00004651"/>
    </source>
</evidence>
<keyword evidence="2" id="KW-1003">Cell membrane</keyword>
<dbReference type="CDD" id="cd00637">
    <property type="entry name" value="7tm_classA_rhodopsin-like"/>
    <property type="match status" value="1"/>
</dbReference>
<dbReference type="OrthoDB" id="10070371at2759"/>
<keyword evidence="3 10" id="KW-0812">Transmembrane</keyword>
<dbReference type="GO" id="GO:0007187">
    <property type="term" value="P:G protein-coupled receptor signaling pathway, coupled to cyclic nucleotide second messenger"/>
    <property type="evidence" value="ECO:0000318"/>
    <property type="project" value="GO_Central"/>
</dbReference>
<dbReference type="FunFam" id="1.20.1070.10:FF:000678">
    <property type="entry name" value="histamine H2 receptor"/>
    <property type="match status" value="1"/>
</dbReference>
<feature type="transmembrane region" description="Helical" evidence="10">
    <location>
        <begin position="353"/>
        <end position="377"/>
    </location>
</feature>
<keyword evidence="7" id="KW-0675">Receptor</keyword>
<evidence type="ECO:0000313" key="12">
    <source>
        <dbReference type="EnsemblMetazoa" id="XP_030842190"/>
    </source>
</evidence>
<feature type="domain" description="G-protein coupled receptors family 1 profile" evidence="11">
    <location>
        <begin position="114"/>
        <end position="373"/>
    </location>
</feature>
<feature type="transmembrane region" description="Helical" evidence="10">
    <location>
        <begin position="216"/>
        <end position="238"/>
    </location>
</feature>
<dbReference type="OMA" id="WREIAMA"/>
<feature type="compositionally biased region" description="Polar residues" evidence="9">
    <location>
        <begin position="543"/>
        <end position="554"/>
    </location>
</feature>
<dbReference type="GO" id="GO:0030425">
    <property type="term" value="C:dendrite"/>
    <property type="evidence" value="ECO:0000318"/>
    <property type="project" value="GO_Central"/>
</dbReference>
<dbReference type="PROSITE" id="PS50262">
    <property type="entry name" value="G_PROTEIN_RECEP_F1_2"/>
    <property type="match status" value="1"/>
</dbReference>
<feature type="transmembrane region" description="Helical" evidence="10">
    <location>
        <begin position="323"/>
        <end position="347"/>
    </location>
</feature>
<dbReference type="Proteomes" id="UP000007110">
    <property type="component" value="Unassembled WGS sequence"/>
</dbReference>
<organism evidence="12 13">
    <name type="scientific">Strongylocentrotus purpuratus</name>
    <name type="common">Purple sea urchin</name>
    <dbReference type="NCBI Taxonomy" id="7668"/>
    <lineage>
        <taxon>Eukaryota</taxon>
        <taxon>Metazoa</taxon>
        <taxon>Echinodermata</taxon>
        <taxon>Eleutherozoa</taxon>
        <taxon>Echinozoa</taxon>
        <taxon>Echinoidea</taxon>
        <taxon>Euechinoidea</taxon>
        <taxon>Echinacea</taxon>
        <taxon>Camarodonta</taxon>
        <taxon>Echinidea</taxon>
        <taxon>Strongylocentrotidae</taxon>
        <taxon>Strongylocentrotus</taxon>
    </lineage>
</organism>
<feature type="compositionally biased region" description="Basic and acidic residues" evidence="9">
    <location>
        <begin position="646"/>
        <end position="655"/>
    </location>
</feature>
<feature type="transmembrane region" description="Helical" evidence="10">
    <location>
        <begin position="134"/>
        <end position="157"/>
    </location>
</feature>
<evidence type="ECO:0000256" key="6">
    <source>
        <dbReference type="ARBA" id="ARBA00023136"/>
    </source>
</evidence>
<feature type="region of interest" description="Disordered" evidence="9">
    <location>
        <begin position="538"/>
        <end position="779"/>
    </location>
</feature>
<feature type="compositionally biased region" description="Low complexity" evidence="9">
    <location>
        <begin position="752"/>
        <end position="768"/>
    </location>
</feature>
<dbReference type="GO" id="GO:0045202">
    <property type="term" value="C:synapse"/>
    <property type="evidence" value="ECO:0007669"/>
    <property type="project" value="GOC"/>
</dbReference>
<dbReference type="AlphaFoldDB" id="A0A7M7NXM0"/>
<keyword evidence="5" id="KW-0297">G-protein coupled receptor</keyword>
<keyword evidence="8" id="KW-0807">Transducer</keyword>
<protein>
    <recommendedName>
        <fullName evidence="11">G-protein coupled receptors family 1 profile domain-containing protein</fullName>
    </recommendedName>
</protein>
<keyword evidence="13" id="KW-1185">Reference proteome</keyword>
<accession>A0A7M7NXM0</accession>
<feature type="compositionally biased region" description="Basic and acidic residues" evidence="9">
    <location>
        <begin position="612"/>
        <end position="634"/>
    </location>
</feature>
<evidence type="ECO:0000256" key="2">
    <source>
        <dbReference type="ARBA" id="ARBA00022475"/>
    </source>
</evidence>
<dbReference type="InParanoid" id="A0A7M7NXM0"/>
<evidence type="ECO:0000256" key="7">
    <source>
        <dbReference type="ARBA" id="ARBA00023170"/>
    </source>
</evidence>
<dbReference type="GeneID" id="100889969"/>
<evidence type="ECO:0000256" key="10">
    <source>
        <dbReference type="SAM" id="Phobius"/>
    </source>
</evidence>
<feature type="transmembrane region" description="Helical" evidence="10">
    <location>
        <begin position="177"/>
        <end position="195"/>
    </location>
</feature>
<feature type="transmembrane region" description="Helical" evidence="10">
    <location>
        <begin position="258"/>
        <end position="283"/>
    </location>
</feature>
<dbReference type="GO" id="GO:0005886">
    <property type="term" value="C:plasma membrane"/>
    <property type="evidence" value="ECO:0000318"/>
    <property type="project" value="GO_Central"/>
</dbReference>
<reference evidence="12" key="2">
    <citation type="submission" date="2021-01" db="UniProtKB">
        <authorList>
            <consortium name="EnsemblMetazoa"/>
        </authorList>
    </citation>
    <scope>IDENTIFICATION</scope>
</reference>
<keyword evidence="4 10" id="KW-1133">Transmembrane helix</keyword>
<feature type="transmembrane region" description="Helical" evidence="10">
    <location>
        <begin position="98"/>
        <end position="122"/>
    </location>
</feature>
<dbReference type="InterPro" id="IPR017452">
    <property type="entry name" value="GPCR_Rhodpsn_7TM"/>
</dbReference>
<sequence length="779" mass="84444">MASTAESTTETWGSGENETSSLINIVNFTTITVTSWNVTTAVTSVTSNVSVTLSTTVAALVNLSTKDAGSNTIKLDSLTTSAIVQPSSEPYTDNALRIFAGVLMIFITAFALIGNLGVITGLRHKCFHDRALYTYLNNLAITIMCDCLFNAPFIIGAMLSDGTMWLDASFLCPVTSFIGNLIHTQIIMSLMLLVLDRMLSLKYSESYIRKTVGVRANLISGYSWIHSMAFTIAIVVTSVESDYFQDRYLCSVVYKNNLAYNVIYSLLCNIAPWVTVMCCYIYIVALASETNARDNVLAEAGYGELTGPIGTATELSHAKPVGVLIFLWCVLIGPFHILGMIYLYSGVTMIPGVLWTIFTCFRFIFDFFVAVVILVAWPESWRECKHFITCRRDNAITEHGIRNGIPGVRSSWAEGSDGSVTDRSTLDRSTLSRSFNVPVLFPTSNGLQLQVSSRGSRDGGDIEVADYASEEKFRGSRRPPPYLPPLFSVVQSSEEDSFNTDSSMPLKGEDNGLFDLNESADSKTAISQFQLSLGKAEDFHALKSTTPGSDSQTSPRHKQESHKEYSPRHFQKYSQGESKTRLSLTSPVLQQGGRQKKIDTSPRDNPSNEVTPHSEKTQDKDVQGRARRVSKNETMETNTSSPTKEQNQRKPDPRERSKKVTVTSGNNTNTTNVNKASHERDDDGGGHSGRGAEKSVADGDKGGGGGGGGGGGSGGSSGKGGRRVSGTGNGGAVGRGLRSRDEPEKKQRHSSGKSINSNSSSPRENGSSTKAQDSPARSK</sequence>
<feature type="compositionally biased region" description="Low complexity" evidence="9">
    <location>
        <begin position="660"/>
        <end position="675"/>
    </location>
</feature>
<feature type="compositionally biased region" description="Polar residues" evidence="9">
    <location>
        <begin position="635"/>
        <end position="645"/>
    </location>
</feature>
<dbReference type="Gene3D" id="1.20.1070.10">
    <property type="entry name" value="Rhodopsin 7-helix transmembrane proteins"/>
    <property type="match status" value="1"/>
</dbReference>
<feature type="compositionally biased region" description="Gly residues" evidence="9">
    <location>
        <begin position="702"/>
        <end position="719"/>
    </location>
</feature>
<feature type="compositionally biased region" description="Polar residues" evidence="9">
    <location>
        <begin position="572"/>
        <end position="593"/>
    </location>
</feature>
<dbReference type="RefSeq" id="XP_030842190.1">
    <property type="nucleotide sequence ID" value="XM_030986330.1"/>
</dbReference>
<evidence type="ECO:0000256" key="4">
    <source>
        <dbReference type="ARBA" id="ARBA00022989"/>
    </source>
</evidence>
<dbReference type="KEGG" id="spu:100889969"/>
<evidence type="ECO:0000256" key="8">
    <source>
        <dbReference type="ARBA" id="ARBA00023224"/>
    </source>
</evidence>
<comment type="subcellular location">
    <subcellularLocation>
        <location evidence="1">Cell membrane</location>
        <topology evidence="1">Multi-pass membrane protein</topology>
    </subcellularLocation>
</comment>
<feature type="region of interest" description="Disordered" evidence="9">
    <location>
        <begin position="493"/>
        <end position="515"/>
    </location>
</feature>
<dbReference type="Pfam" id="PF00001">
    <property type="entry name" value="7tm_1"/>
    <property type="match status" value="1"/>
</dbReference>
<feature type="compositionally biased region" description="Basic and acidic residues" evidence="9">
    <location>
        <begin position="557"/>
        <end position="567"/>
    </location>
</feature>
<dbReference type="PANTHER" id="PTHR24247:SF223">
    <property type="entry name" value="HISTAMINE H1 RECEPTOR"/>
    <property type="match status" value="1"/>
</dbReference>